<dbReference type="EMBL" id="PKPP01001319">
    <property type="protein sequence ID" value="PWA83677.1"/>
    <property type="molecule type" value="Genomic_DNA"/>
</dbReference>
<reference evidence="1 2" key="1">
    <citation type="journal article" date="2018" name="Mol. Plant">
        <title>The genome of Artemisia annua provides insight into the evolution of Asteraceae family and artemisinin biosynthesis.</title>
        <authorList>
            <person name="Shen Q."/>
            <person name="Zhang L."/>
            <person name="Liao Z."/>
            <person name="Wang S."/>
            <person name="Yan T."/>
            <person name="Shi P."/>
            <person name="Liu M."/>
            <person name="Fu X."/>
            <person name="Pan Q."/>
            <person name="Wang Y."/>
            <person name="Lv Z."/>
            <person name="Lu X."/>
            <person name="Zhang F."/>
            <person name="Jiang W."/>
            <person name="Ma Y."/>
            <person name="Chen M."/>
            <person name="Hao X."/>
            <person name="Li L."/>
            <person name="Tang Y."/>
            <person name="Lv G."/>
            <person name="Zhou Y."/>
            <person name="Sun X."/>
            <person name="Brodelius P.E."/>
            <person name="Rose J.K.C."/>
            <person name="Tang K."/>
        </authorList>
    </citation>
    <scope>NUCLEOTIDE SEQUENCE [LARGE SCALE GENOMIC DNA]</scope>
    <source>
        <strain evidence="2">cv. Huhao1</strain>
        <tissue evidence="1">Leaf</tissue>
    </source>
</reference>
<name>A0A2U1PD66_ARTAN</name>
<accession>A0A2U1PD66</accession>
<evidence type="ECO:0000313" key="2">
    <source>
        <dbReference type="Proteomes" id="UP000245207"/>
    </source>
</evidence>
<dbReference type="OrthoDB" id="1867629at2759"/>
<organism evidence="1 2">
    <name type="scientific">Artemisia annua</name>
    <name type="common">Sweet wormwood</name>
    <dbReference type="NCBI Taxonomy" id="35608"/>
    <lineage>
        <taxon>Eukaryota</taxon>
        <taxon>Viridiplantae</taxon>
        <taxon>Streptophyta</taxon>
        <taxon>Embryophyta</taxon>
        <taxon>Tracheophyta</taxon>
        <taxon>Spermatophyta</taxon>
        <taxon>Magnoliopsida</taxon>
        <taxon>eudicotyledons</taxon>
        <taxon>Gunneridae</taxon>
        <taxon>Pentapetalae</taxon>
        <taxon>asterids</taxon>
        <taxon>campanulids</taxon>
        <taxon>Asterales</taxon>
        <taxon>Asteraceae</taxon>
        <taxon>Asteroideae</taxon>
        <taxon>Anthemideae</taxon>
        <taxon>Artemisiinae</taxon>
        <taxon>Artemisia</taxon>
    </lineage>
</organism>
<dbReference type="Proteomes" id="UP000245207">
    <property type="component" value="Unassembled WGS sequence"/>
</dbReference>
<protein>
    <submittedName>
        <fullName evidence="1">F-box domain-containing protein</fullName>
    </submittedName>
</protein>
<gene>
    <name evidence="1" type="ORF">CTI12_AA165550</name>
</gene>
<dbReference type="AlphaFoldDB" id="A0A2U1PD66"/>
<keyword evidence="2" id="KW-1185">Reference proteome</keyword>
<proteinExistence type="predicted"/>
<comment type="caution">
    <text evidence="1">The sequence shown here is derived from an EMBL/GenBank/DDBJ whole genome shotgun (WGS) entry which is preliminary data.</text>
</comment>
<sequence>MPLHDRKVCDMGFDVWMMKEQGIENSWTKGWSFTLRLEGHYSTKLFPICILDSGKILIRHRYHQLIICKSTPSLKQLNRHEELKGFNGLCKQDGIEYVESLVYLQICVLFNINCHLLSYPFDSSEFCVNSFRNLATKF</sequence>
<evidence type="ECO:0000313" key="1">
    <source>
        <dbReference type="EMBL" id="PWA83677.1"/>
    </source>
</evidence>